<protein>
    <submittedName>
        <fullName evidence="1">Uncharacterized protein</fullName>
    </submittedName>
</protein>
<dbReference type="Pfam" id="PF03415">
    <property type="entry name" value="Peptidase_C11"/>
    <property type="match status" value="1"/>
</dbReference>
<dbReference type="Proteomes" id="UP001153069">
    <property type="component" value="Unassembled WGS sequence"/>
</dbReference>
<sequence>MADNNLHSFLLHDIRELESSAFIRDPNTTVWVYVDGSTRGTELENVVDMDGMLIPDNFTNAHILQFIQDSFVLVQDLGEVNSDDPATIELFLSTALSSCVEKRQEQFMLLMSSHGSGYGFGGDEVHARRRRLVARNQNIAAAIGNALTLTDGAPEKLIVLAFDACLEENGVNKIPVLYFPPGVNEDTKLEIQTQMESFNFTIEAAEAMGGLWSDLLFDPLSVQTNDAGNLTIPFDLVTLYTPGPGGSIAETDKADGGFLVPVLYVEGLIAGFPFSVLLGGFWNTIIEWKQDVGLALSPIPAEETAAGLGVTFSVVDLVAYDFVAEGEEPKTQFNYFVIEHAPDGTLQSIEGNDPDPGADSSAVRVANVILPAFLVALTSAFIL</sequence>
<evidence type="ECO:0000313" key="1">
    <source>
        <dbReference type="EMBL" id="CAB9503049.1"/>
    </source>
</evidence>
<dbReference type="PANTHER" id="PTHR37835">
    <property type="entry name" value="ALPHA-CLOSTRIPAIN"/>
    <property type="match status" value="1"/>
</dbReference>
<dbReference type="AlphaFoldDB" id="A0A9N8DI19"/>
<name>A0A9N8DI19_9STRA</name>
<proteinExistence type="predicted"/>
<dbReference type="PANTHER" id="PTHR37835:SF1">
    <property type="entry name" value="ALPHA-CLOSTRIPAIN"/>
    <property type="match status" value="1"/>
</dbReference>
<dbReference type="EMBL" id="CAICTM010000153">
    <property type="protein sequence ID" value="CAB9503049.1"/>
    <property type="molecule type" value="Genomic_DNA"/>
</dbReference>
<dbReference type="InterPro" id="IPR005077">
    <property type="entry name" value="Peptidase_C11"/>
</dbReference>
<dbReference type="Gene3D" id="3.40.50.11970">
    <property type="match status" value="1"/>
</dbReference>
<comment type="caution">
    <text evidence="1">The sequence shown here is derived from an EMBL/GenBank/DDBJ whole genome shotgun (WGS) entry which is preliminary data.</text>
</comment>
<gene>
    <name evidence="1" type="ORF">SEMRO_154_G070180.1</name>
</gene>
<reference evidence="1" key="1">
    <citation type="submission" date="2020-06" db="EMBL/GenBank/DDBJ databases">
        <authorList>
            <consortium name="Plant Systems Biology data submission"/>
        </authorList>
    </citation>
    <scope>NUCLEOTIDE SEQUENCE</scope>
    <source>
        <strain evidence="1">D6</strain>
    </source>
</reference>
<evidence type="ECO:0000313" key="2">
    <source>
        <dbReference type="Proteomes" id="UP001153069"/>
    </source>
</evidence>
<accession>A0A9N8DI19</accession>
<organism evidence="1 2">
    <name type="scientific">Seminavis robusta</name>
    <dbReference type="NCBI Taxonomy" id="568900"/>
    <lineage>
        <taxon>Eukaryota</taxon>
        <taxon>Sar</taxon>
        <taxon>Stramenopiles</taxon>
        <taxon>Ochrophyta</taxon>
        <taxon>Bacillariophyta</taxon>
        <taxon>Bacillariophyceae</taxon>
        <taxon>Bacillariophycidae</taxon>
        <taxon>Naviculales</taxon>
        <taxon>Naviculaceae</taxon>
        <taxon>Seminavis</taxon>
    </lineage>
</organism>
<keyword evidence="2" id="KW-1185">Reference proteome</keyword>